<dbReference type="STRING" id="908615.SAMN05421540_105250"/>
<sequence length="166" mass="18104">MNAFGGSALDMIVGGDASMLEAVQEDMTSSLFIFLENFPLVEVTSLLAIILVFSFFITSSDSGSLVINTITAGTEGENTPVWQRVFWSFMQGAVAIVLLLSGGLGALQTGVIAIGLPFSIVLLLLCYSLLKGLKEEYEKNQKALNAKQEESYRERINKIVEEEQQN</sequence>
<dbReference type="Proteomes" id="UP000198820">
    <property type="component" value="Unassembled WGS sequence"/>
</dbReference>
<comment type="similarity">
    <text evidence="2">Belongs to the BCCT transporter (TC 2.A.15) family.</text>
</comment>
<protein>
    <submittedName>
        <fullName evidence="9">Choline/glycine/proline betaine transport protein</fullName>
    </submittedName>
</protein>
<evidence type="ECO:0000256" key="8">
    <source>
        <dbReference type="SAM" id="Phobius"/>
    </source>
</evidence>
<evidence type="ECO:0000256" key="7">
    <source>
        <dbReference type="ARBA" id="ARBA00023136"/>
    </source>
</evidence>
<dbReference type="AlphaFoldDB" id="A0A1H4B3R2"/>
<organism evidence="9 10">
    <name type="scientific">Psychroflexus halocasei</name>
    <dbReference type="NCBI Taxonomy" id="908615"/>
    <lineage>
        <taxon>Bacteria</taxon>
        <taxon>Pseudomonadati</taxon>
        <taxon>Bacteroidota</taxon>
        <taxon>Flavobacteriia</taxon>
        <taxon>Flavobacteriales</taxon>
        <taxon>Flavobacteriaceae</taxon>
        <taxon>Psychroflexus</taxon>
    </lineage>
</organism>
<keyword evidence="4" id="KW-1003">Cell membrane</keyword>
<accession>A0A1H4B3R2</accession>
<dbReference type="PANTHER" id="PTHR30047:SF7">
    <property type="entry name" value="HIGH-AFFINITY CHOLINE TRANSPORT PROTEIN"/>
    <property type="match status" value="1"/>
</dbReference>
<dbReference type="InterPro" id="IPR000060">
    <property type="entry name" value="BCCT_transptr"/>
</dbReference>
<dbReference type="GO" id="GO:0022857">
    <property type="term" value="F:transmembrane transporter activity"/>
    <property type="evidence" value="ECO:0007669"/>
    <property type="project" value="InterPro"/>
</dbReference>
<feature type="transmembrane region" description="Helical" evidence="8">
    <location>
        <begin position="38"/>
        <end position="57"/>
    </location>
</feature>
<evidence type="ECO:0000313" key="9">
    <source>
        <dbReference type="EMBL" id="SEA42684.1"/>
    </source>
</evidence>
<feature type="transmembrane region" description="Helical" evidence="8">
    <location>
        <begin position="110"/>
        <end position="130"/>
    </location>
</feature>
<evidence type="ECO:0000256" key="6">
    <source>
        <dbReference type="ARBA" id="ARBA00022989"/>
    </source>
</evidence>
<dbReference type="GO" id="GO:0005886">
    <property type="term" value="C:plasma membrane"/>
    <property type="evidence" value="ECO:0007669"/>
    <property type="project" value="UniProtKB-SubCell"/>
</dbReference>
<reference evidence="9 10" key="1">
    <citation type="submission" date="2016-10" db="EMBL/GenBank/DDBJ databases">
        <authorList>
            <person name="de Groot N.N."/>
        </authorList>
    </citation>
    <scope>NUCLEOTIDE SEQUENCE [LARGE SCALE GENOMIC DNA]</scope>
    <source>
        <strain evidence="9 10">DSM 23581</strain>
    </source>
</reference>
<gene>
    <name evidence="9" type="ORF">SAMN05421540_105250</name>
</gene>
<name>A0A1H4B3R2_9FLAO</name>
<keyword evidence="5 8" id="KW-0812">Transmembrane</keyword>
<keyword evidence="3" id="KW-0813">Transport</keyword>
<dbReference type="PANTHER" id="PTHR30047">
    <property type="entry name" value="HIGH-AFFINITY CHOLINE TRANSPORT PROTEIN-RELATED"/>
    <property type="match status" value="1"/>
</dbReference>
<proteinExistence type="inferred from homology"/>
<evidence type="ECO:0000256" key="5">
    <source>
        <dbReference type="ARBA" id="ARBA00022692"/>
    </source>
</evidence>
<keyword evidence="10" id="KW-1185">Reference proteome</keyword>
<evidence type="ECO:0000256" key="3">
    <source>
        <dbReference type="ARBA" id="ARBA00022448"/>
    </source>
</evidence>
<evidence type="ECO:0000256" key="2">
    <source>
        <dbReference type="ARBA" id="ARBA00005658"/>
    </source>
</evidence>
<evidence type="ECO:0000256" key="1">
    <source>
        <dbReference type="ARBA" id="ARBA00004651"/>
    </source>
</evidence>
<comment type="subcellular location">
    <subcellularLocation>
        <location evidence="1">Cell membrane</location>
        <topology evidence="1">Multi-pass membrane protein</topology>
    </subcellularLocation>
</comment>
<keyword evidence="6 8" id="KW-1133">Transmembrane helix</keyword>
<evidence type="ECO:0000256" key="4">
    <source>
        <dbReference type="ARBA" id="ARBA00022475"/>
    </source>
</evidence>
<dbReference type="EMBL" id="FNQF01000005">
    <property type="protein sequence ID" value="SEA42684.1"/>
    <property type="molecule type" value="Genomic_DNA"/>
</dbReference>
<dbReference type="Pfam" id="PF02028">
    <property type="entry name" value="BCCT"/>
    <property type="match status" value="1"/>
</dbReference>
<feature type="transmembrane region" description="Helical" evidence="8">
    <location>
        <begin position="85"/>
        <end position="104"/>
    </location>
</feature>
<evidence type="ECO:0000313" key="10">
    <source>
        <dbReference type="Proteomes" id="UP000198820"/>
    </source>
</evidence>
<keyword evidence="7 8" id="KW-0472">Membrane</keyword>